<keyword evidence="1" id="KW-0812">Transmembrane</keyword>
<name>A0A2P2IJ19_RHIMU</name>
<evidence type="ECO:0000256" key="1">
    <source>
        <dbReference type="SAM" id="Phobius"/>
    </source>
</evidence>
<keyword evidence="1" id="KW-1133">Transmembrane helix</keyword>
<accession>A0A2P2IJ19</accession>
<reference evidence="2" key="1">
    <citation type="submission" date="2018-02" db="EMBL/GenBank/DDBJ databases">
        <title>Rhizophora mucronata_Transcriptome.</title>
        <authorList>
            <person name="Meera S.P."/>
            <person name="Sreeshan A."/>
            <person name="Augustine A."/>
        </authorList>
    </citation>
    <scope>NUCLEOTIDE SEQUENCE</scope>
    <source>
        <tissue evidence="2">Leaf</tissue>
    </source>
</reference>
<dbReference type="EMBL" id="GGEC01000743">
    <property type="protein sequence ID" value="MBW81226.1"/>
    <property type="molecule type" value="Transcribed_RNA"/>
</dbReference>
<feature type="transmembrane region" description="Helical" evidence="1">
    <location>
        <begin position="67"/>
        <end position="91"/>
    </location>
</feature>
<protein>
    <submittedName>
        <fullName evidence="2">Uncharacterized protein</fullName>
    </submittedName>
</protein>
<proteinExistence type="predicted"/>
<evidence type="ECO:0000313" key="2">
    <source>
        <dbReference type="EMBL" id="MBW81226.1"/>
    </source>
</evidence>
<organism evidence="2">
    <name type="scientific">Rhizophora mucronata</name>
    <name type="common">Asiatic mangrove</name>
    <dbReference type="NCBI Taxonomy" id="61149"/>
    <lineage>
        <taxon>Eukaryota</taxon>
        <taxon>Viridiplantae</taxon>
        <taxon>Streptophyta</taxon>
        <taxon>Embryophyta</taxon>
        <taxon>Tracheophyta</taxon>
        <taxon>Spermatophyta</taxon>
        <taxon>Magnoliopsida</taxon>
        <taxon>eudicotyledons</taxon>
        <taxon>Gunneridae</taxon>
        <taxon>Pentapetalae</taxon>
        <taxon>rosids</taxon>
        <taxon>fabids</taxon>
        <taxon>Malpighiales</taxon>
        <taxon>Rhizophoraceae</taxon>
        <taxon>Rhizophora</taxon>
    </lineage>
</organism>
<sequence>MSAAIFVWQIVRHTLPKFIHTMMASRYLSCFLPFFFLTFQALKRNVQVSITYPLYAPKLNIEQGRGIFVYVFLYFIFWVCPSLRSAGLFYLRGHWLAKNFFLVRLSG</sequence>
<dbReference type="AlphaFoldDB" id="A0A2P2IJ19"/>
<keyword evidence="1" id="KW-0472">Membrane</keyword>